<sequence>MTDFAKGGKGKKAPYETQMVRTPVPILELAKQLTEGYRQVIGTDREQSYLVCVQKAIVQSTYPDNTPTRELTELIEDLQAKHEDMVRKFGECRQQLSDERLTRYDLEEKLEALQIQLSAIEKVVTTYESESKTTRNWTEANRLIAALKQVKNSL</sequence>
<dbReference type="AlphaFoldDB" id="A0A1U7I783"/>
<evidence type="ECO:0000313" key="3">
    <source>
        <dbReference type="Proteomes" id="UP000185860"/>
    </source>
</evidence>
<dbReference type="RefSeq" id="WP_073596530.1">
    <property type="nucleotide sequence ID" value="NZ_MRCE01000041.1"/>
</dbReference>
<comment type="caution">
    <text evidence="2">The sequence shown here is derived from an EMBL/GenBank/DDBJ whole genome shotgun (WGS) entry which is preliminary data.</text>
</comment>
<name>A0A1U7I783_9CYAN</name>
<dbReference type="EMBL" id="MRCE01000041">
    <property type="protein sequence ID" value="OKH32269.1"/>
    <property type="molecule type" value="Genomic_DNA"/>
</dbReference>
<accession>A0A1U7I783</accession>
<evidence type="ECO:0000256" key="1">
    <source>
        <dbReference type="SAM" id="Coils"/>
    </source>
</evidence>
<protein>
    <submittedName>
        <fullName evidence="2">Uncharacterized protein</fullName>
    </submittedName>
</protein>
<reference evidence="2 3" key="1">
    <citation type="submission" date="2016-11" db="EMBL/GenBank/DDBJ databases">
        <title>Draft Genome Sequences of Nine Cyanobacterial Strains from Diverse Habitats.</title>
        <authorList>
            <person name="Zhu T."/>
            <person name="Hou S."/>
            <person name="Lu X."/>
            <person name="Hess W.R."/>
        </authorList>
    </citation>
    <scope>NUCLEOTIDE SEQUENCE [LARGE SCALE GENOMIC DNA]</scope>
    <source>
        <strain evidence="2 3">IAM M-71</strain>
    </source>
</reference>
<keyword evidence="1" id="KW-0175">Coiled coil</keyword>
<organism evidence="2 3">
    <name type="scientific">[Phormidium ambiguum] IAM M-71</name>
    <dbReference type="NCBI Taxonomy" id="454136"/>
    <lineage>
        <taxon>Bacteria</taxon>
        <taxon>Bacillati</taxon>
        <taxon>Cyanobacteriota</taxon>
        <taxon>Cyanophyceae</taxon>
        <taxon>Oscillatoriophycideae</taxon>
        <taxon>Aerosakkonematales</taxon>
        <taxon>Aerosakkonemataceae</taxon>
        <taxon>Floridanema</taxon>
    </lineage>
</organism>
<gene>
    <name evidence="2" type="ORF">NIES2119_26700</name>
</gene>
<feature type="coiled-coil region" evidence="1">
    <location>
        <begin position="68"/>
        <end position="130"/>
    </location>
</feature>
<dbReference type="Proteomes" id="UP000185860">
    <property type="component" value="Unassembled WGS sequence"/>
</dbReference>
<dbReference type="OrthoDB" id="583669at2"/>
<evidence type="ECO:0000313" key="2">
    <source>
        <dbReference type="EMBL" id="OKH32269.1"/>
    </source>
</evidence>
<proteinExistence type="predicted"/>